<organism evidence="2 3">
    <name type="scientific">Allacma fusca</name>
    <dbReference type="NCBI Taxonomy" id="39272"/>
    <lineage>
        <taxon>Eukaryota</taxon>
        <taxon>Metazoa</taxon>
        <taxon>Ecdysozoa</taxon>
        <taxon>Arthropoda</taxon>
        <taxon>Hexapoda</taxon>
        <taxon>Collembola</taxon>
        <taxon>Symphypleona</taxon>
        <taxon>Sminthuridae</taxon>
        <taxon>Allacma</taxon>
    </lineage>
</organism>
<dbReference type="Proteomes" id="UP000708208">
    <property type="component" value="Unassembled WGS sequence"/>
</dbReference>
<keyword evidence="1" id="KW-0732">Signal</keyword>
<sequence>MRANPFLWILSSLVCTLTATPVYEVVRLTMYWVVHESSMKLGSDTALKTCRGQILANVSHQFALKIRLEGSGVLRNGRIINLSNCKCKPGTDFSCFQEVREPLGSFDNILIPFISIATNGTNFGKTAYSPEMDGWIMPNGLRHNGCLRVDDDCPACSNNHIDFFVWNETNYLDLVRRYPISRLHLSYNRYCQLLNWNNEFKKKLLLS</sequence>
<protein>
    <submittedName>
        <fullName evidence="2">Uncharacterized protein</fullName>
    </submittedName>
</protein>
<gene>
    <name evidence="2" type="ORF">AFUS01_LOCUS17331</name>
</gene>
<accession>A0A8J2JXT5</accession>
<name>A0A8J2JXT5_9HEXA</name>
<reference evidence="2" key="1">
    <citation type="submission" date="2021-06" db="EMBL/GenBank/DDBJ databases">
        <authorList>
            <person name="Hodson N. C."/>
            <person name="Mongue J. A."/>
            <person name="Jaron S. K."/>
        </authorList>
    </citation>
    <scope>NUCLEOTIDE SEQUENCE</scope>
</reference>
<keyword evidence="3" id="KW-1185">Reference proteome</keyword>
<dbReference type="OrthoDB" id="5985073at2759"/>
<feature type="signal peptide" evidence="1">
    <location>
        <begin position="1"/>
        <end position="19"/>
    </location>
</feature>
<feature type="chain" id="PRO_5035205601" evidence="1">
    <location>
        <begin position="20"/>
        <end position="207"/>
    </location>
</feature>
<comment type="caution">
    <text evidence="2">The sequence shown here is derived from an EMBL/GenBank/DDBJ whole genome shotgun (WGS) entry which is preliminary data.</text>
</comment>
<evidence type="ECO:0000256" key="1">
    <source>
        <dbReference type="SAM" id="SignalP"/>
    </source>
</evidence>
<dbReference type="AlphaFoldDB" id="A0A8J2JXT5"/>
<proteinExistence type="predicted"/>
<evidence type="ECO:0000313" key="2">
    <source>
        <dbReference type="EMBL" id="CAG7728562.1"/>
    </source>
</evidence>
<evidence type="ECO:0000313" key="3">
    <source>
        <dbReference type="Proteomes" id="UP000708208"/>
    </source>
</evidence>
<dbReference type="EMBL" id="CAJVCH010165075">
    <property type="protein sequence ID" value="CAG7728562.1"/>
    <property type="molecule type" value="Genomic_DNA"/>
</dbReference>